<dbReference type="GO" id="GO:0016567">
    <property type="term" value="P:protein ubiquitination"/>
    <property type="evidence" value="ECO:0007669"/>
    <property type="project" value="TreeGrafter"/>
</dbReference>
<dbReference type="OrthoDB" id="2270193at2759"/>
<evidence type="ECO:0000256" key="3">
    <source>
        <dbReference type="SAM" id="MobiDB-lite"/>
    </source>
</evidence>
<comment type="caution">
    <text evidence="5">The sequence shown here is derived from an EMBL/GenBank/DDBJ whole genome shotgun (WGS) entry which is preliminary data.</text>
</comment>
<dbReference type="SUPFAM" id="SSF88697">
    <property type="entry name" value="PUA domain-like"/>
    <property type="match status" value="1"/>
</dbReference>
<dbReference type="PROSITE" id="PS51015">
    <property type="entry name" value="YDG"/>
    <property type="match status" value="1"/>
</dbReference>
<evidence type="ECO:0000313" key="5">
    <source>
        <dbReference type="EMBL" id="KAF3032055.1"/>
    </source>
</evidence>
<keyword evidence="6" id="KW-1185">Reference proteome</keyword>
<dbReference type="InterPro" id="IPR036987">
    <property type="entry name" value="SRA-YDG_sf"/>
</dbReference>
<dbReference type="PANTHER" id="PTHR14140">
    <property type="entry name" value="E3 UBIQUITIN-PROTEIN LIGASE UHRF-RELATED"/>
    <property type="match status" value="1"/>
</dbReference>
<evidence type="ECO:0000259" key="4">
    <source>
        <dbReference type="PROSITE" id="PS51015"/>
    </source>
</evidence>
<dbReference type="Proteomes" id="UP000758155">
    <property type="component" value="Unassembled WGS sequence"/>
</dbReference>
<dbReference type="InterPro" id="IPR003105">
    <property type="entry name" value="SRA_YDG"/>
</dbReference>
<feature type="region of interest" description="Disordered" evidence="3">
    <location>
        <begin position="40"/>
        <end position="223"/>
    </location>
</feature>
<feature type="compositionally biased region" description="Acidic residues" evidence="3">
    <location>
        <begin position="101"/>
        <end position="116"/>
    </location>
</feature>
<evidence type="ECO:0000256" key="2">
    <source>
        <dbReference type="PROSITE-ProRule" id="PRU00358"/>
    </source>
</evidence>
<name>A0A9P4WGW2_9PLEO</name>
<dbReference type="SMART" id="SM00466">
    <property type="entry name" value="SRA"/>
    <property type="match status" value="1"/>
</dbReference>
<gene>
    <name evidence="5" type="ORF">E8E12_001584</name>
</gene>
<dbReference type="EMBL" id="SWKV01000112">
    <property type="protein sequence ID" value="KAF3032055.1"/>
    <property type="molecule type" value="Genomic_DNA"/>
</dbReference>
<comment type="subcellular location">
    <subcellularLocation>
        <location evidence="2">Nucleus</location>
    </subcellularLocation>
</comment>
<keyword evidence="1 2" id="KW-0539">Nucleus</keyword>
<feature type="compositionally biased region" description="Polar residues" evidence="3">
    <location>
        <begin position="143"/>
        <end position="156"/>
    </location>
</feature>
<proteinExistence type="predicted"/>
<dbReference type="InterPro" id="IPR045134">
    <property type="entry name" value="UHRF1/2-like"/>
</dbReference>
<dbReference type="AlphaFoldDB" id="A0A9P4WGW2"/>
<dbReference type="GO" id="GO:0044027">
    <property type="term" value="P:negative regulation of gene expression via chromosomal CpG island methylation"/>
    <property type="evidence" value="ECO:0007669"/>
    <property type="project" value="TreeGrafter"/>
</dbReference>
<accession>A0A9P4WGW2</accession>
<feature type="domain" description="YDG" evidence="4">
    <location>
        <begin position="399"/>
        <end position="534"/>
    </location>
</feature>
<feature type="compositionally biased region" description="Pro residues" evidence="3">
    <location>
        <begin position="119"/>
        <end position="136"/>
    </location>
</feature>
<evidence type="ECO:0000313" key="6">
    <source>
        <dbReference type="Proteomes" id="UP000758155"/>
    </source>
</evidence>
<organism evidence="5 6">
    <name type="scientific">Didymella heteroderae</name>
    <dbReference type="NCBI Taxonomy" id="1769908"/>
    <lineage>
        <taxon>Eukaryota</taxon>
        <taxon>Fungi</taxon>
        <taxon>Dikarya</taxon>
        <taxon>Ascomycota</taxon>
        <taxon>Pezizomycotina</taxon>
        <taxon>Dothideomycetes</taxon>
        <taxon>Pleosporomycetidae</taxon>
        <taxon>Pleosporales</taxon>
        <taxon>Pleosporineae</taxon>
        <taxon>Didymellaceae</taxon>
        <taxon>Didymella</taxon>
    </lineage>
</organism>
<sequence>MNHTPKEPFQTSKWLLEAARKRSGPSAPSKTLLDAIQQARDHQHEVTRKLREDALKSARDPNALVNWMAEMSKKPPQTHLAQRPKQAPAQAAPEETGNTVDSEELLEDGEIFDNDEMPSPAPAATPTGPAPQPRPAPVISQPVAPSTKRSTPTASRAQRRVGAKGQITKPAQAKKLDDQASSKDKIVCQKPAKTGRPGSSSSTASPMEVDSFQPAAKSSTSGAVRETLNADPVPASSPPDTNSHPFLARLSMPAWYLTVPKRDMDLLERKRPQELAAIDALKACIERCERESSKVRLAKEYNDLRDHVHKAESSLNMDKVRIKKTRILTSAGLPRIFNEQAKFPWDLKADAWHLYEKWMNEDFERDILRGVVTVKGKDRNGDRLDQAYRARHPKDPKQFGDNGAVLGQWWPSQLCAVRDGIHGAAQGGIYGDKEHGAYSIVLSSGGYHDKDYGDSIEYSGTEGSNFNIKASTQSMLTSAERGNHIRVLRSSQLPKSNKYRPDVGLRYDGLYQIKSYKEIDREKQDYLFHLERVPGQQPIRSEGPSKRPTLFEMQEYERCKGRL</sequence>
<protein>
    <recommendedName>
        <fullName evidence="4">YDG domain-containing protein</fullName>
    </recommendedName>
</protein>
<feature type="compositionally biased region" description="Low complexity" evidence="3">
    <location>
        <begin position="81"/>
        <end position="93"/>
    </location>
</feature>
<evidence type="ECO:0000256" key="1">
    <source>
        <dbReference type="ARBA" id="ARBA00023242"/>
    </source>
</evidence>
<dbReference type="Pfam" id="PF02182">
    <property type="entry name" value="SAD_SRA"/>
    <property type="match status" value="1"/>
</dbReference>
<dbReference type="GO" id="GO:0061630">
    <property type="term" value="F:ubiquitin protein ligase activity"/>
    <property type="evidence" value="ECO:0007669"/>
    <property type="project" value="TreeGrafter"/>
</dbReference>
<reference evidence="5" key="1">
    <citation type="submission" date="2019-04" db="EMBL/GenBank/DDBJ databases">
        <title>Sequencing of skin fungus with MAO and IRED activity.</title>
        <authorList>
            <person name="Marsaioli A.J."/>
            <person name="Bonatto J.M.C."/>
            <person name="Reis Junior O."/>
        </authorList>
    </citation>
    <scope>NUCLEOTIDE SEQUENCE</scope>
    <source>
        <strain evidence="5">28M1</strain>
    </source>
</reference>
<dbReference type="InterPro" id="IPR015947">
    <property type="entry name" value="PUA-like_sf"/>
</dbReference>
<dbReference type="Gene3D" id="2.30.280.10">
    <property type="entry name" value="SRA-YDG"/>
    <property type="match status" value="1"/>
</dbReference>
<dbReference type="GO" id="GO:0005634">
    <property type="term" value="C:nucleus"/>
    <property type="evidence" value="ECO:0007669"/>
    <property type="project" value="UniProtKB-SubCell"/>
</dbReference>
<dbReference type="PANTHER" id="PTHR14140:SF27">
    <property type="entry name" value="OS04G0289800 PROTEIN"/>
    <property type="match status" value="1"/>
</dbReference>
<feature type="compositionally biased region" description="Basic and acidic residues" evidence="3">
    <location>
        <begin position="40"/>
        <end position="59"/>
    </location>
</feature>
<feature type="compositionally biased region" description="Basic and acidic residues" evidence="3">
    <location>
        <begin position="174"/>
        <end position="187"/>
    </location>
</feature>